<sequence length="147" mass="16684">MSVGARMRFFFFFLLIIPVVHADTPGPSGNYWQCITEDSTNKRWVAQSVYQLTAINKAFDHCKKNSAYPNTCKASKANCEYFILGRTTRPMWQCTALDFHANPWNSNLYRTMDDAALAAKAYCLDNSSVPATCYINMITCKNLNKPD</sequence>
<comment type="caution">
    <text evidence="2">The sequence shown here is derived from an EMBL/GenBank/DDBJ whole genome shotgun (WGS) entry which is preliminary data.</text>
</comment>
<keyword evidence="3" id="KW-1185">Reference proteome</keyword>
<dbReference type="PATRIC" id="fig|452.5.peg.1743"/>
<feature type="signal peptide" evidence="1">
    <location>
        <begin position="1"/>
        <end position="22"/>
    </location>
</feature>
<dbReference type="Proteomes" id="UP000054877">
    <property type="component" value="Unassembled WGS sequence"/>
</dbReference>
<reference evidence="2 3" key="1">
    <citation type="submission" date="2015-11" db="EMBL/GenBank/DDBJ databases">
        <title>Genomic analysis of 38 Legionella species identifies large and diverse effector repertoires.</title>
        <authorList>
            <person name="Burstein D."/>
            <person name="Amaro F."/>
            <person name="Zusman T."/>
            <person name="Lifshitz Z."/>
            <person name="Cohen O."/>
            <person name="Gilbert J.A."/>
            <person name="Pupko T."/>
            <person name="Shuman H.A."/>
            <person name="Segal G."/>
        </authorList>
    </citation>
    <scope>NUCLEOTIDE SEQUENCE [LARGE SCALE GENOMIC DNA]</scope>
    <source>
        <strain evidence="2 3">Mt.St.Helens-9</strain>
    </source>
</reference>
<name>A0A0W0Z4L3_LEGSP</name>
<organism evidence="2 3">
    <name type="scientific">Legionella spiritensis</name>
    <dbReference type="NCBI Taxonomy" id="452"/>
    <lineage>
        <taxon>Bacteria</taxon>
        <taxon>Pseudomonadati</taxon>
        <taxon>Pseudomonadota</taxon>
        <taxon>Gammaproteobacteria</taxon>
        <taxon>Legionellales</taxon>
        <taxon>Legionellaceae</taxon>
        <taxon>Legionella</taxon>
    </lineage>
</organism>
<evidence type="ECO:0008006" key="4">
    <source>
        <dbReference type="Google" id="ProtNLM"/>
    </source>
</evidence>
<keyword evidence="1" id="KW-0732">Signal</keyword>
<feature type="chain" id="PRO_5006918245" description="DUF4189 domain-containing protein" evidence="1">
    <location>
        <begin position="23"/>
        <end position="147"/>
    </location>
</feature>
<gene>
    <name evidence="2" type="ORF">Lspi_1585</name>
</gene>
<dbReference type="AlphaFoldDB" id="A0A0W0Z4L3"/>
<dbReference type="EMBL" id="LNYX01000014">
    <property type="protein sequence ID" value="KTD64066.1"/>
    <property type="molecule type" value="Genomic_DNA"/>
</dbReference>
<evidence type="ECO:0000313" key="3">
    <source>
        <dbReference type="Proteomes" id="UP000054877"/>
    </source>
</evidence>
<evidence type="ECO:0000256" key="1">
    <source>
        <dbReference type="SAM" id="SignalP"/>
    </source>
</evidence>
<proteinExistence type="predicted"/>
<dbReference type="STRING" id="452.Lspi_1585"/>
<evidence type="ECO:0000313" key="2">
    <source>
        <dbReference type="EMBL" id="KTD64066.1"/>
    </source>
</evidence>
<protein>
    <recommendedName>
        <fullName evidence="4">DUF4189 domain-containing protein</fullName>
    </recommendedName>
</protein>
<accession>A0A0W0Z4L3</accession>